<dbReference type="AlphaFoldDB" id="A0A0K0EYA5"/>
<name>A0A0K0EYA5_STRVS</name>
<sequence length="535" mass="63608">MEKTLKIPIFYGSELTVDGIYSSETWIVFNEMNLLSRITENITKDVDRMNFALTCKYFYNYMFRTGQSRKYMPGSRFHLNISFLREMDIPESCPYYGKEETKNVIQFDTSGGCTYVWNYNHIIYERCLKDYDSVNLVSYFSELNRWLTLHSQIITDIRIDYDIGVKSLFYREILYIILEKLVNLKKISINTNVFFVLATYYFEDLQTLKKDKKNIVLEISASPDDNGGITRRFQKLDEWLTPEHHVELIPKKSWKYFHSNFKCPIVNISTYKYFKKIQNISTYDLCMYYSDQQTLDEIFAYCDPRSWFRYYDRTGSCGAFKNVSKFTFRCNEQSKSHVGCGLGVLSFFPLENNGNRNFNLRELSFSMDVYRKFKLGENDVHTISKIFPNITLLTLPASGISKNLGCVFNKFHHLKDIMIWNITVEQLDQFIDFASNFSKDNYLIRTLYFVFKDRGYYLNIENSIKIKRKFKYFEADCKPVFISNGQFVLDDVNEFVLLRKKSYKEYKYVDTEIRMSNSVDVLEKFENIISPKFYE</sequence>
<reference evidence="1" key="1">
    <citation type="submission" date="2014-07" db="EMBL/GenBank/DDBJ databases">
        <authorList>
            <person name="Martin A.A"/>
            <person name="De Silva N."/>
        </authorList>
    </citation>
    <scope>NUCLEOTIDE SEQUENCE</scope>
</reference>
<keyword evidence="1" id="KW-1185">Reference proteome</keyword>
<evidence type="ECO:0000313" key="1">
    <source>
        <dbReference type="Proteomes" id="UP000035680"/>
    </source>
</evidence>
<organism evidence="1 2">
    <name type="scientific">Strongyloides venezuelensis</name>
    <name type="common">Threadworm</name>
    <dbReference type="NCBI Taxonomy" id="75913"/>
    <lineage>
        <taxon>Eukaryota</taxon>
        <taxon>Metazoa</taxon>
        <taxon>Ecdysozoa</taxon>
        <taxon>Nematoda</taxon>
        <taxon>Chromadorea</taxon>
        <taxon>Rhabditida</taxon>
        <taxon>Tylenchina</taxon>
        <taxon>Panagrolaimomorpha</taxon>
        <taxon>Strongyloidoidea</taxon>
        <taxon>Strongyloididae</taxon>
        <taxon>Strongyloides</taxon>
    </lineage>
</organism>
<proteinExistence type="predicted"/>
<reference evidence="2" key="2">
    <citation type="submission" date="2015-08" db="UniProtKB">
        <authorList>
            <consortium name="WormBaseParasite"/>
        </authorList>
    </citation>
    <scope>IDENTIFICATION</scope>
</reference>
<protein>
    <submittedName>
        <fullName evidence="2">VP3</fullName>
    </submittedName>
</protein>
<evidence type="ECO:0000313" key="2">
    <source>
        <dbReference type="WBParaSite" id="SVE_0151300.1"/>
    </source>
</evidence>
<dbReference type="WBParaSite" id="SVE_0151300.1">
    <property type="protein sequence ID" value="SVE_0151300.1"/>
    <property type="gene ID" value="SVE_0151300"/>
</dbReference>
<accession>A0A0K0EYA5</accession>
<dbReference type="Proteomes" id="UP000035680">
    <property type="component" value="Unassembled WGS sequence"/>
</dbReference>